<proteinExistence type="predicted"/>
<dbReference type="RefSeq" id="WP_379907377.1">
    <property type="nucleotide sequence ID" value="NZ_JBHSWE010000001.1"/>
</dbReference>
<dbReference type="EMBL" id="JBHSWE010000001">
    <property type="protein sequence ID" value="MFC6668816.1"/>
    <property type="molecule type" value="Genomic_DNA"/>
</dbReference>
<evidence type="ECO:0000313" key="3">
    <source>
        <dbReference type="Proteomes" id="UP001596422"/>
    </source>
</evidence>
<accession>A0ABW1ZUR7</accession>
<reference evidence="3" key="1">
    <citation type="journal article" date="2019" name="Int. J. Syst. Evol. Microbiol.">
        <title>The Global Catalogue of Microorganisms (GCM) 10K type strain sequencing project: providing services to taxonomists for standard genome sequencing and annotation.</title>
        <authorList>
            <consortium name="The Broad Institute Genomics Platform"/>
            <consortium name="The Broad Institute Genome Sequencing Center for Infectious Disease"/>
            <person name="Wu L."/>
            <person name="Ma J."/>
        </authorList>
    </citation>
    <scope>NUCLEOTIDE SEQUENCE [LARGE SCALE GENOMIC DNA]</scope>
    <source>
        <strain evidence="3">NBRC 111756</strain>
    </source>
</reference>
<feature type="chain" id="PRO_5046046599" evidence="1">
    <location>
        <begin position="20"/>
        <end position="181"/>
    </location>
</feature>
<feature type="signal peptide" evidence="1">
    <location>
        <begin position="1"/>
        <end position="19"/>
    </location>
</feature>
<keyword evidence="1" id="KW-0732">Signal</keyword>
<gene>
    <name evidence="2" type="ORF">ACFQDL_00815</name>
</gene>
<keyword evidence="3" id="KW-1185">Reference proteome</keyword>
<sequence length="181" mass="20390">MIKLISAILVLLSSVAVQAGVGPDSAWGELYQHRFYEPQTPVIPFHARSSTGADSRLILKKAHDVSVFRSREGREWLYGGIARLCTEYSVTGSLSDSRRRCLAYEEVQLVRDRGTELRYCTFRSDDDCQAYASRSEQLPLEYSVPVMVRTSESDSFTRTRVAFSKTLKIAECGDCAERLGY</sequence>
<evidence type="ECO:0000256" key="1">
    <source>
        <dbReference type="SAM" id="SignalP"/>
    </source>
</evidence>
<protein>
    <submittedName>
        <fullName evidence="2">Uncharacterized protein</fullName>
    </submittedName>
</protein>
<name>A0ABW1ZUR7_9GAMM</name>
<organism evidence="2 3">
    <name type="scientific">Marinobacterium aestuariivivens</name>
    <dbReference type="NCBI Taxonomy" id="1698799"/>
    <lineage>
        <taxon>Bacteria</taxon>
        <taxon>Pseudomonadati</taxon>
        <taxon>Pseudomonadota</taxon>
        <taxon>Gammaproteobacteria</taxon>
        <taxon>Oceanospirillales</taxon>
        <taxon>Oceanospirillaceae</taxon>
        <taxon>Marinobacterium</taxon>
    </lineage>
</organism>
<comment type="caution">
    <text evidence="2">The sequence shown here is derived from an EMBL/GenBank/DDBJ whole genome shotgun (WGS) entry which is preliminary data.</text>
</comment>
<evidence type="ECO:0000313" key="2">
    <source>
        <dbReference type="EMBL" id="MFC6668816.1"/>
    </source>
</evidence>
<dbReference type="Proteomes" id="UP001596422">
    <property type="component" value="Unassembled WGS sequence"/>
</dbReference>